<accession>A0A261EUI5</accession>
<dbReference type="Pfam" id="PF26350">
    <property type="entry name" value="DUF8090"/>
    <property type="match status" value="1"/>
</dbReference>
<dbReference type="Gene3D" id="3.40.50.300">
    <property type="entry name" value="P-loop containing nucleotide triphosphate hydrolases"/>
    <property type="match status" value="1"/>
</dbReference>
<keyword evidence="5" id="KW-0547">Nucleotide-binding</keyword>
<evidence type="ECO:0000259" key="4">
    <source>
        <dbReference type="Pfam" id="PF26350"/>
    </source>
</evidence>
<dbReference type="Pfam" id="PF00271">
    <property type="entry name" value="Helicase_C"/>
    <property type="match status" value="1"/>
</dbReference>
<evidence type="ECO:0000313" key="5">
    <source>
        <dbReference type="EMBL" id="OZG50534.1"/>
    </source>
</evidence>
<dbReference type="InterPro" id="IPR027417">
    <property type="entry name" value="P-loop_NTPase"/>
</dbReference>
<feature type="domain" description="DUF3427" evidence="3">
    <location>
        <begin position="401"/>
        <end position="575"/>
    </location>
</feature>
<evidence type="ECO:0000259" key="2">
    <source>
        <dbReference type="Pfam" id="PF00271"/>
    </source>
</evidence>
<evidence type="ECO:0000313" key="6">
    <source>
        <dbReference type="Proteomes" id="UP000216725"/>
    </source>
</evidence>
<feature type="region of interest" description="Disordered" evidence="1">
    <location>
        <begin position="190"/>
        <end position="215"/>
    </location>
</feature>
<dbReference type="Proteomes" id="UP000216725">
    <property type="component" value="Unassembled WGS sequence"/>
</dbReference>
<dbReference type="InterPro" id="IPR050742">
    <property type="entry name" value="Helicase_Restrict-Modif_Enz"/>
</dbReference>
<keyword evidence="5" id="KW-0347">Helicase</keyword>
<reference evidence="5 6" key="1">
    <citation type="journal article" date="2017" name="BMC Genomics">
        <title>Comparative genomic and phylogenomic analyses of the Bifidobacteriaceae family.</title>
        <authorList>
            <person name="Lugli G.A."/>
            <person name="Milani C."/>
            <person name="Turroni F."/>
            <person name="Duranti S."/>
            <person name="Mancabelli L."/>
            <person name="Mangifesta M."/>
            <person name="Ferrario C."/>
            <person name="Modesto M."/>
            <person name="Mattarelli P."/>
            <person name="Jiri K."/>
            <person name="van Sinderen D."/>
            <person name="Ventura M."/>
        </authorList>
    </citation>
    <scope>NUCLEOTIDE SEQUENCE [LARGE SCALE GENOMIC DNA]</scope>
    <source>
        <strain evidence="5 6">DSM 24742</strain>
    </source>
</reference>
<evidence type="ECO:0000259" key="3">
    <source>
        <dbReference type="Pfam" id="PF11907"/>
    </source>
</evidence>
<keyword evidence="5" id="KW-0378">Hydrolase</keyword>
<sequence length="580" mass="64435">MKEREELVGRLERGELDYLFSVNVFNEGVDIPSLNQVVMLRNTQSSIVFTQQLGRGLRRFPHKESVTIIDFIGNYANNYLIPIALFGAAGSKEIARKNTTGMHHPGASSVHFDEISTRRIMESLDHTDLSDLKRLRASYTNLRFQLNAIPMLMDFYREDPSLPIALANLTARSGSPDTYLAFVRGCEKSLSRPSGARKHDSPAAHGSEPAADDTANATDAATVLAPTDAWQDAVLKMASSVILPGARPHEAVMLCMMCGFALPEELGDRLPGEALPEGLRLHDASEQSSIPRRGLTRDQLRAGVAAVFPDTDLSDNQMDAALRVLDYSVFSSGNRTRFGARPLVTCGEDGAYRLSPDLREALEHNRTFATFLADTLRTSLLVCRDAYDELRSTGRRQEHGFLYEHRYSLWEIMRLCCWQQEQTPQNVGGYFVDAASGTMPIMVKYAASQYADRFLGTQDMLWYSKNRRTTQSPEFRWMRGETHDGPAERASRAGRAGRRFIPLFVMRKADSADPKSDKRYFYVGHVSQILSCENTTIPATSNGGTSAGNPAAPVKIVRSVLRLESPLTASLHHYLTDGAD</sequence>
<dbReference type="Pfam" id="PF11907">
    <property type="entry name" value="DUF3427"/>
    <property type="match status" value="1"/>
</dbReference>
<dbReference type="SUPFAM" id="SSF52540">
    <property type="entry name" value="P-loop containing nucleoside triphosphate hydrolases"/>
    <property type="match status" value="1"/>
</dbReference>
<protein>
    <submittedName>
        <fullName evidence="5">DNA/RNA helicase</fullName>
    </submittedName>
</protein>
<dbReference type="EMBL" id="MWWR01000016">
    <property type="protein sequence ID" value="OZG50534.1"/>
    <property type="molecule type" value="Genomic_DNA"/>
</dbReference>
<keyword evidence="5" id="KW-0067">ATP-binding</keyword>
<feature type="domain" description="DUF8090" evidence="4">
    <location>
        <begin position="297"/>
        <end position="381"/>
    </location>
</feature>
<dbReference type="AlphaFoldDB" id="A0A261EUI5"/>
<dbReference type="PANTHER" id="PTHR47396">
    <property type="entry name" value="TYPE I RESTRICTION ENZYME ECOKI R PROTEIN"/>
    <property type="match status" value="1"/>
</dbReference>
<proteinExistence type="predicted"/>
<dbReference type="InterPro" id="IPR001650">
    <property type="entry name" value="Helicase_C-like"/>
</dbReference>
<feature type="domain" description="Helicase C-terminal" evidence="2">
    <location>
        <begin position="2"/>
        <end position="58"/>
    </location>
</feature>
<organism evidence="5 6">
    <name type="scientific">Pseudoscardovia radai</name>
    <dbReference type="NCBI Taxonomy" id="987066"/>
    <lineage>
        <taxon>Bacteria</taxon>
        <taxon>Bacillati</taxon>
        <taxon>Actinomycetota</taxon>
        <taxon>Actinomycetes</taxon>
        <taxon>Bifidobacteriales</taxon>
        <taxon>Bifidobacteriaceae</taxon>
        <taxon>Pseudoscardovia</taxon>
    </lineage>
</organism>
<comment type="caution">
    <text evidence="5">The sequence shown here is derived from an EMBL/GenBank/DDBJ whole genome shotgun (WGS) entry which is preliminary data.</text>
</comment>
<evidence type="ECO:0000256" key="1">
    <source>
        <dbReference type="SAM" id="MobiDB-lite"/>
    </source>
</evidence>
<dbReference type="PANTHER" id="PTHR47396:SF1">
    <property type="entry name" value="ATP-DEPENDENT HELICASE IRC3-RELATED"/>
    <property type="match status" value="1"/>
</dbReference>
<keyword evidence="6" id="KW-1185">Reference proteome</keyword>
<dbReference type="GO" id="GO:0005829">
    <property type="term" value="C:cytosol"/>
    <property type="evidence" value="ECO:0007669"/>
    <property type="project" value="TreeGrafter"/>
</dbReference>
<name>A0A261EUI5_9BIFI</name>
<gene>
    <name evidence="5" type="ORF">PSRA_1451</name>
</gene>
<dbReference type="GO" id="GO:0004386">
    <property type="term" value="F:helicase activity"/>
    <property type="evidence" value="ECO:0007669"/>
    <property type="project" value="UniProtKB-KW"/>
</dbReference>
<dbReference type="InterPro" id="IPR058403">
    <property type="entry name" value="DUF8090"/>
</dbReference>
<dbReference type="InterPro" id="IPR021835">
    <property type="entry name" value="DUF3427"/>
</dbReference>